<evidence type="ECO:0000313" key="2">
    <source>
        <dbReference type="Proteomes" id="UP000266673"/>
    </source>
</evidence>
<accession>A0A397VCI1</accession>
<proteinExistence type="predicted"/>
<keyword evidence="2" id="KW-1185">Reference proteome</keyword>
<dbReference type="EMBL" id="QKWP01000474">
    <property type="protein sequence ID" value="RIB19428.1"/>
    <property type="molecule type" value="Genomic_DNA"/>
</dbReference>
<gene>
    <name evidence="1" type="ORF">C2G38_2036057</name>
</gene>
<dbReference type="Proteomes" id="UP000266673">
    <property type="component" value="Unassembled WGS sequence"/>
</dbReference>
<dbReference type="OrthoDB" id="2407108at2759"/>
<protein>
    <submittedName>
        <fullName evidence="1">Uncharacterized protein</fullName>
    </submittedName>
</protein>
<reference evidence="1 2" key="1">
    <citation type="submission" date="2018-06" db="EMBL/GenBank/DDBJ databases">
        <title>Comparative genomics reveals the genomic features of Rhizophagus irregularis, R. cerebriforme, R. diaphanum and Gigaspora rosea, and their symbiotic lifestyle signature.</title>
        <authorList>
            <person name="Morin E."/>
            <person name="San Clemente H."/>
            <person name="Chen E.C.H."/>
            <person name="De La Providencia I."/>
            <person name="Hainaut M."/>
            <person name="Kuo A."/>
            <person name="Kohler A."/>
            <person name="Murat C."/>
            <person name="Tang N."/>
            <person name="Roy S."/>
            <person name="Loubradou J."/>
            <person name="Henrissat B."/>
            <person name="Grigoriev I.V."/>
            <person name="Corradi N."/>
            <person name="Roux C."/>
            <person name="Martin F.M."/>
        </authorList>
    </citation>
    <scope>NUCLEOTIDE SEQUENCE [LARGE SCALE GENOMIC DNA]</scope>
    <source>
        <strain evidence="1 2">DAOM 194757</strain>
    </source>
</reference>
<organism evidence="1 2">
    <name type="scientific">Gigaspora rosea</name>
    <dbReference type="NCBI Taxonomy" id="44941"/>
    <lineage>
        <taxon>Eukaryota</taxon>
        <taxon>Fungi</taxon>
        <taxon>Fungi incertae sedis</taxon>
        <taxon>Mucoromycota</taxon>
        <taxon>Glomeromycotina</taxon>
        <taxon>Glomeromycetes</taxon>
        <taxon>Diversisporales</taxon>
        <taxon>Gigasporaceae</taxon>
        <taxon>Gigaspora</taxon>
    </lineage>
</organism>
<comment type="caution">
    <text evidence="1">The sequence shown here is derived from an EMBL/GenBank/DDBJ whole genome shotgun (WGS) entry which is preliminary data.</text>
</comment>
<dbReference type="AlphaFoldDB" id="A0A397VCI1"/>
<sequence>MYIKCVLNQKSFIITVLPNKENPLKSGFQCTCNSIKSEIELHPSTAVNACYKEVFNTKTEYSGLAIIGFKNENIIQQLTFDIELFPIFLHIEKLNVIVSSIGNLNEGKFYGIGAGFVSSFTAHYQNAQHLFVLIIEEEIYLESVCKNKSKGKTPDEVWNKVEIYKKYTRTYLCGITNELVQKHIEAIRSESPVCTADDWMNRERLEKIFNRHIKSRKISNVVAHWPLLFCNWHKQKSSVIQFPDILHEIYPSDYSFQDKELRAWRAMFVACG</sequence>
<evidence type="ECO:0000313" key="1">
    <source>
        <dbReference type="EMBL" id="RIB19428.1"/>
    </source>
</evidence>
<name>A0A397VCI1_9GLOM</name>